<evidence type="ECO:0000313" key="2">
    <source>
        <dbReference type="EMBL" id="RXI05836.1"/>
    </source>
</evidence>
<dbReference type="EMBL" id="RDQH01000328">
    <property type="protein sequence ID" value="RXI05836.1"/>
    <property type="molecule type" value="Genomic_DNA"/>
</dbReference>
<dbReference type="AlphaFoldDB" id="A0A498KEL5"/>
<sequence>MPRQTGAEKWREFRRRFRRRNRNLKNQRMVLRDHEQVEAMILIHSALSDDKRTVVNSVEAELTNMVLKSISARSLPDPHTLQKSSHLLGSKVLQVNHTSLYFSLIFLVFCLVAEKIDEEKEQCGLTEASFLELRQFGGKGEARGRARWEKRKAGAKPSIGGACTGSSRDEELARQLQNQFDLDDYHVSVSAYSDH</sequence>
<protein>
    <submittedName>
        <fullName evidence="2">Uncharacterized protein</fullName>
    </submittedName>
</protein>
<dbReference type="STRING" id="3750.A0A498KEL5"/>
<accession>A0A498KEL5</accession>
<gene>
    <name evidence="2" type="ORF">DVH24_017878</name>
</gene>
<keyword evidence="3" id="KW-1185">Reference proteome</keyword>
<evidence type="ECO:0000313" key="3">
    <source>
        <dbReference type="Proteomes" id="UP000290289"/>
    </source>
</evidence>
<name>A0A498KEL5_MALDO</name>
<evidence type="ECO:0000256" key="1">
    <source>
        <dbReference type="SAM" id="MobiDB-lite"/>
    </source>
</evidence>
<comment type="caution">
    <text evidence="2">The sequence shown here is derived from an EMBL/GenBank/DDBJ whole genome shotgun (WGS) entry which is preliminary data.</text>
</comment>
<dbReference type="Proteomes" id="UP000290289">
    <property type="component" value="Chromosome 2"/>
</dbReference>
<proteinExistence type="predicted"/>
<organism evidence="2 3">
    <name type="scientific">Malus domestica</name>
    <name type="common">Apple</name>
    <name type="synonym">Pyrus malus</name>
    <dbReference type="NCBI Taxonomy" id="3750"/>
    <lineage>
        <taxon>Eukaryota</taxon>
        <taxon>Viridiplantae</taxon>
        <taxon>Streptophyta</taxon>
        <taxon>Embryophyta</taxon>
        <taxon>Tracheophyta</taxon>
        <taxon>Spermatophyta</taxon>
        <taxon>Magnoliopsida</taxon>
        <taxon>eudicotyledons</taxon>
        <taxon>Gunneridae</taxon>
        <taxon>Pentapetalae</taxon>
        <taxon>rosids</taxon>
        <taxon>fabids</taxon>
        <taxon>Rosales</taxon>
        <taxon>Rosaceae</taxon>
        <taxon>Amygdaloideae</taxon>
        <taxon>Maleae</taxon>
        <taxon>Malus</taxon>
    </lineage>
</organism>
<reference evidence="2 3" key="1">
    <citation type="submission" date="2018-10" db="EMBL/GenBank/DDBJ databases">
        <title>A high-quality apple genome assembly.</title>
        <authorList>
            <person name="Hu J."/>
        </authorList>
    </citation>
    <scope>NUCLEOTIDE SEQUENCE [LARGE SCALE GENOMIC DNA]</scope>
    <source>
        <strain evidence="3">cv. HFTH1</strain>
        <tissue evidence="2">Young leaf</tissue>
    </source>
</reference>
<feature type="region of interest" description="Disordered" evidence="1">
    <location>
        <begin position="147"/>
        <end position="166"/>
    </location>
</feature>